<feature type="transmembrane region" description="Helical" evidence="7">
    <location>
        <begin position="131"/>
        <end position="151"/>
    </location>
</feature>
<name>A0A1X6NP66_PORUM</name>
<keyword evidence="6 7" id="KW-0472">Membrane</keyword>
<dbReference type="GO" id="GO:0005886">
    <property type="term" value="C:plasma membrane"/>
    <property type="evidence" value="ECO:0007669"/>
    <property type="project" value="UniProtKB-SubCell"/>
</dbReference>
<feature type="transmembrane region" description="Helical" evidence="7">
    <location>
        <begin position="349"/>
        <end position="367"/>
    </location>
</feature>
<dbReference type="InterPro" id="IPR011701">
    <property type="entry name" value="MFS"/>
</dbReference>
<evidence type="ECO:0000313" key="9">
    <source>
        <dbReference type="Proteomes" id="UP000218209"/>
    </source>
</evidence>
<reference evidence="8 9" key="1">
    <citation type="submission" date="2017-03" db="EMBL/GenBank/DDBJ databases">
        <title>WGS assembly of Porphyra umbilicalis.</title>
        <authorList>
            <person name="Brawley S.H."/>
            <person name="Blouin N.A."/>
            <person name="Ficko-Blean E."/>
            <person name="Wheeler G.L."/>
            <person name="Lohr M."/>
            <person name="Goodson H.V."/>
            <person name="Jenkins J.W."/>
            <person name="Blaby-Haas C.E."/>
            <person name="Helliwell K.E."/>
            <person name="Chan C."/>
            <person name="Marriage T."/>
            <person name="Bhattacharya D."/>
            <person name="Klein A.S."/>
            <person name="Badis Y."/>
            <person name="Brodie J."/>
            <person name="Cao Y."/>
            <person name="Collen J."/>
            <person name="Dittami S.M."/>
            <person name="Gachon C.M."/>
            <person name="Green B.R."/>
            <person name="Karpowicz S."/>
            <person name="Kim J.W."/>
            <person name="Kudahl U."/>
            <person name="Lin S."/>
            <person name="Michel G."/>
            <person name="Mittag M."/>
            <person name="Olson B.J."/>
            <person name="Pangilinan J."/>
            <person name="Peng Y."/>
            <person name="Qiu H."/>
            <person name="Shu S."/>
            <person name="Singer J.T."/>
            <person name="Smith A.G."/>
            <person name="Sprecher B.N."/>
            <person name="Wagner V."/>
            <person name="Wang W."/>
            <person name="Wang Z.-Y."/>
            <person name="Yan J."/>
            <person name="Yarish C."/>
            <person name="Zoeuner-Riek S."/>
            <person name="Zhuang Y."/>
            <person name="Zou Y."/>
            <person name="Lindquist E.A."/>
            <person name="Grimwood J."/>
            <person name="Barry K."/>
            <person name="Rokhsar D.S."/>
            <person name="Schmutz J."/>
            <person name="Stiller J.W."/>
            <person name="Grossman A.R."/>
            <person name="Prochnik S.E."/>
        </authorList>
    </citation>
    <scope>NUCLEOTIDE SEQUENCE [LARGE SCALE GENOMIC DNA]</scope>
    <source>
        <strain evidence="8">4086291</strain>
    </source>
</reference>
<evidence type="ECO:0000256" key="6">
    <source>
        <dbReference type="ARBA" id="ARBA00023136"/>
    </source>
</evidence>
<keyword evidence="3" id="KW-1003">Cell membrane</keyword>
<evidence type="ECO:0000256" key="1">
    <source>
        <dbReference type="ARBA" id="ARBA00004651"/>
    </source>
</evidence>
<keyword evidence="2" id="KW-0813">Transport</keyword>
<dbReference type="EMBL" id="KV919307">
    <property type="protein sequence ID" value="OSX70133.1"/>
    <property type="molecule type" value="Genomic_DNA"/>
</dbReference>
<feature type="transmembrane region" description="Helical" evidence="7">
    <location>
        <begin position="274"/>
        <end position="291"/>
    </location>
</feature>
<dbReference type="Pfam" id="PF07690">
    <property type="entry name" value="MFS_1"/>
    <property type="match status" value="1"/>
</dbReference>
<evidence type="ECO:0000313" key="8">
    <source>
        <dbReference type="EMBL" id="OSX70133.1"/>
    </source>
</evidence>
<keyword evidence="9" id="KW-1185">Reference proteome</keyword>
<dbReference type="SUPFAM" id="SSF103473">
    <property type="entry name" value="MFS general substrate transporter"/>
    <property type="match status" value="1"/>
</dbReference>
<dbReference type="InterPro" id="IPR050171">
    <property type="entry name" value="MFS_Transporters"/>
</dbReference>
<dbReference type="GO" id="GO:0022857">
    <property type="term" value="F:transmembrane transporter activity"/>
    <property type="evidence" value="ECO:0007669"/>
    <property type="project" value="InterPro"/>
</dbReference>
<protein>
    <recommendedName>
        <fullName evidence="10">Major facilitator superfamily (MFS) profile domain-containing protein</fullName>
    </recommendedName>
</protein>
<dbReference type="PANTHER" id="PTHR23517:SF3">
    <property type="entry name" value="INTEGRAL MEMBRANE TRANSPORT PROTEIN"/>
    <property type="match status" value="1"/>
</dbReference>
<sequence length="453" mass="48706">MSTFFGLIGGWAIDYLGVRLSLVLGAVLGSIARFILAFSRSRRTAMLVLYTLLPASDACGIPIMTIGVKRFTNSSNRTFAFSFFYSMMNLAALTAGPLVDAARQLAGGGVQYTGTILWWHDVDISLSPLRLVVFSGGVATLLMLTVVFTGVREVEVGDDGVVREFAPNRDTPMEQTMAVLRSEAFWRLSLFTFLLVGVRLVFRHMDATMPKVLVRSFGPSAPFGLIYSINPFLIIFLVPVVGLLTRRVDSYTMILVGATISGLSPFWMSLGVSYWFTILFMVTLSVGEAIYSPRVYEYTMNVSSRGSEGLFSSLASAPLFSVKLVVGAMSGILLTDYCPSFGHCNSQRLWSIVGATSLLSPILMVFLRSCIESRGSEDRDSDGGAAMAAAAASKPAALDAGGGPTEATALLPRSRADVYPTTTAEAVRVDVASLDQGKAVFAKSRPMAIPDEG</sequence>
<dbReference type="Proteomes" id="UP000218209">
    <property type="component" value="Unassembled WGS sequence"/>
</dbReference>
<evidence type="ECO:0008006" key="10">
    <source>
        <dbReference type="Google" id="ProtNLM"/>
    </source>
</evidence>
<organism evidence="8 9">
    <name type="scientific">Porphyra umbilicalis</name>
    <name type="common">Purple laver</name>
    <name type="synonym">Red alga</name>
    <dbReference type="NCBI Taxonomy" id="2786"/>
    <lineage>
        <taxon>Eukaryota</taxon>
        <taxon>Rhodophyta</taxon>
        <taxon>Bangiophyceae</taxon>
        <taxon>Bangiales</taxon>
        <taxon>Bangiaceae</taxon>
        <taxon>Porphyra</taxon>
    </lineage>
</organism>
<dbReference type="InterPro" id="IPR036259">
    <property type="entry name" value="MFS_trans_sf"/>
</dbReference>
<feature type="transmembrane region" description="Helical" evidence="7">
    <location>
        <begin position="311"/>
        <end position="337"/>
    </location>
</feature>
<proteinExistence type="predicted"/>
<dbReference type="Gene3D" id="1.20.1250.20">
    <property type="entry name" value="MFS general substrate transporter like domains"/>
    <property type="match status" value="2"/>
</dbReference>
<keyword evidence="4 7" id="KW-0812">Transmembrane</keyword>
<dbReference type="OrthoDB" id="566532at2759"/>
<feature type="transmembrane region" description="Helical" evidence="7">
    <location>
        <begin position="12"/>
        <end position="35"/>
    </location>
</feature>
<evidence type="ECO:0000256" key="2">
    <source>
        <dbReference type="ARBA" id="ARBA00022448"/>
    </source>
</evidence>
<evidence type="ECO:0000256" key="3">
    <source>
        <dbReference type="ARBA" id="ARBA00022475"/>
    </source>
</evidence>
<dbReference type="AlphaFoldDB" id="A0A1X6NP66"/>
<feature type="transmembrane region" description="Helical" evidence="7">
    <location>
        <begin position="184"/>
        <end position="202"/>
    </location>
</feature>
<dbReference type="PANTHER" id="PTHR23517">
    <property type="entry name" value="RESISTANCE PROTEIN MDTM, PUTATIVE-RELATED-RELATED"/>
    <property type="match status" value="1"/>
</dbReference>
<comment type="subcellular location">
    <subcellularLocation>
        <location evidence="1">Cell membrane</location>
        <topology evidence="1">Multi-pass membrane protein</topology>
    </subcellularLocation>
</comment>
<evidence type="ECO:0000256" key="5">
    <source>
        <dbReference type="ARBA" id="ARBA00022989"/>
    </source>
</evidence>
<feature type="transmembrane region" description="Helical" evidence="7">
    <location>
        <begin position="79"/>
        <end position="99"/>
    </location>
</feature>
<keyword evidence="5 7" id="KW-1133">Transmembrane helix</keyword>
<gene>
    <name evidence="8" type="ORF">BU14_0889s0004</name>
</gene>
<evidence type="ECO:0000256" key="4">
    <source>
        <dbReference type="ARBA" id="ARBA00022692"/>
    </source>
</evidence>
<feature type="transmembrane region" description="Helical" evidence="7">
    <location>
        <begin position="223"/>
        <end position="244"/>
    </location>
</feature>
<evidence type="ECO:0000256" key="7">
    <source>
        <dbReference type="SAM" id="Phobius"/>
    </source>
</evidence>
<accession>A0A1X6NP66</accession>
<feature type="transmembrane region" description="Helical" evidence="7">
    <location>
        <begin position="250"/>
        <end position="267"/>
    </location>
</feature>